<evidence type="ECO:0000313" key="5">
    <source>
        <dbReference type="Proteomes" id="UP000249016"/>
    </source>
</evidence>
<dbReference type="EMBL" id="QLII01000001">
    <property type="protein sequence ID" value="RAI77319.1"/>
    <property type="molecule type" value="Genomic_DNA"/>
</dbReference>
<dbReference type="Proteomes" id="UP000249016">
    <property type="component" value="Unassembled WGS sequence"/>
</dbReference>
<name>A0A327NS89_9BACT</name>
<gene>
    <name evidence="4" type="ORF">HMF3257_29780</name>
</gene>
<feature type="domain" description="Erythromycin biosynthesis protein CIII-like C-terminal" evidence="3">
    <location>
        <begin position="218"/>
        <end position="320"/>
    </location>
</feature>
<evidence type="ECO:0000256" key="2">
    <source>
        <dbReference type="ARBA" id="ARBA00022679"/>
    </source>
</evidence>
<sequence>MTLKPTLILLDAFFSTDFIVLYPLLKGSQTEVVVIQTMLSTYNEGVLPPLNTGLIPGQDSPQTIQGAWKRYYRNRALWRAWQTIKYIGQNPDRLVRRKFRQNNLLSTYRLRDDKVFHVGFDNLPEWIMAPREFDFPERQVLSYQKYLGVMVDLTRTEDLPPTYLTLMERIAQERQANLNLKLLYVSLGTVKGAHAKTRDLQRFFKRLFEAVGTQPHWQVIIAVGPDLKDSLTKCPSNIYMLAWVPQLHLLQHCDLFITHGGLNSVLEGWTLEVPMLVYPLNYAWDQMGNAARVVSQGKGLLGDFRNDSAGRINQAIRQLLIKCPICSKIQ</sequence>
<organism evidence="4 5">
    <name type="scientific">Spirosoma telluris</name>
    <dbReference type="NCBI Taxonomy" id="2183553"/>
    <lineage>
        <taxon>Bacteria</taxon>
        <taxon>Pseudomonadati</taxon>
        <taxon>Bacteroidota</taxon>
        <taxon>Cytophagia</taxon>
        <taxon>Cytophagales</taxon>
        <taxon>Cytophagaceae</taxon>
        <taxon>Spirosoma</taxon>
    </lineage>
</organism>
<dbReference type="GO" id="GO:0016757">
    <property type="term" value="F:glycosyltransferase activity"/>
    <property type="evidence" value="ECO:0007669"/>
    <property type="project" value="UniProtKB-KW"/>
</dbReference>
<dbReference type="InterPro" id="IPR010610">
    <property type="entry name" value="EryCIII-like_C"/>
</dbReference>
<evidence type="ECO:0000259" key="3">
    <source>
        <dbReference type="Pfam" id="PF06722"/>
    </source>
</evidence>
<reference evidence="4 5" key="1">
    <citation type="submission" date="2018-06" db="EMBL/GenBank/DDBJ databases">
        <title>Spirosoma sp. HMF3257 Genome sequencing and assembly.</title>
        <authorList>
            <person name="Kang H."/>
            <person name="Cha I."/>
            <person name="Kim H."/>
            <person name="Kang J."/>
            <person name="Joh K."/>
        </authorList>
    </citation>
    <scope>NUCLEOTIDE SEQUENCE [LARGE SCALE GENOMIC DNA]</scope>
    <source>
        <strain evidence="4 5">HMF3257</strain>
    </source>
</reference>
<comment type="caution">
    <text evidence="4">The sequence shown here is derived from an EMBL/GenBank/DDBJ whole genome shotgun (WGS) entry which is preliminary data.</text>
</comment>
<dbReference type="InterPro" id="IPR050271">
    <property type="entry name" value="UDP-glycosyltransferase"/>
</dbReference>
<evidence type="ECO:0000256" key="1">
    <source>
        <dbReference type="ARBA" id="ARBA00022676"/>
    </source>
</evidence>
<dbReference type="Pfam" id="PF06722">
    <property type="entry name" value="EryCIII-like_C"/>
    <property type="match status" value="1"/>
</dbReference>
<proteinExistence type="predicted"/>
<accession>A0A327NS89</accession>
<dbReference type="Gene3D" id="3.40.50.2000">
    <property type="entry name" value="Glycogen Phosphorylase B"/>
    <property type="match status" value="1"/>
</dbReference>
<dbReference type="PANTHER" id="PTHR48043:SF145">
    <property type="entry name" value="FI06409P-RELATED"/>
    <property type="match status" value="1"/>
</dbReference>
<keyword evidence="2" id="KW-0808">Transferase</keyword>
<keyword evidence="1" id="KW-0328">Glycosyltransferase</keyword>
<keyword evidence="5" id="KW-1185">Reference proteome</keyword>
<protein>
    <recommendedName>
        <fullName evidence="3">Erythromycin biosynthesis protein CIII-like C-terminal domain-containing protein</fullName>
    </recommendedName>
</protein>
<evidence type="ECO:0000313" key="4">
    <source>
        <dbReference type="EMBL" id="RAI77319.1"/>
    </source>
</evidence>
<dbReference type="SUPFAM" id="SSF53756">
    <property type="entry name" value="UDP-Glycosyltransferase/glycogen phosphorylase"/>
    <property type="match status" value="1"/>
</dbReference>
<dbReference type="AlphaFoldDB" id="A0A327NS89"/>
<dbReference type="PANTHER" id="PTHR48043">
    <property type="entry name" value="EG:EG0003.4 PROTEIN-RELATED"/>
    <property type="match status" value="1"/>
</dbReference>